<proteinExistence type="predicted"/>
<reference evidence="1" key="1">
    <citation type="submission" date="2022-03" db="EMBL/GenBank/DDBJ databases">
        <title>Brevibacterium spongiae sp. nov., isolated from marine sponge.</title>
        <authorList>
            <person name="Li Z."/>
            <person name="Zhang M."/>
        </authorList>
    </citation>
    <scope>NUCLEOTIDE SEQUENCE</scope>
    <source>
        <strain evidence="1">WHS-Z9</strain>
        <plasmid evidence="1">unnamed</plasmid>
    </source>
</reference>
<accession>A0ABY5STZ8</accession>
<dbReference type="InterPro" id="IPR046609">
    <property type="entry name" value="DUF6668"/>
</dbReference>
<name>A0ABY5STZ8_9MICO</name>
<gene>
    <name evidence="1" type="ORF">L1F31_18735</name>
</gene>
<organism evidence="1 2">
    <name type="scientific">Brevibacterium spongiae</name>
    <dbReference type="NCBI Taxonomy" id="2909672"/>
    <lineage>
        <taxon>Bacteria</taxon>
        <taxon>Bacillati</taxon>
        <taxon>Actinomycetota</taxon>
        <taxon>Actinomycetes</taxon>
        <taxon>Micrococcales</taxon>
        <taxon>Brevibacteriaceae</taxon>
        <taxon>Brevibacterium</taxon>
    </lineage>
</organism>
<dbReference type="EMBL" id="CP093444">
    <property type="protein sequence ID" value="UVI38022.1"/>
    <property type="molecule type" value="Genomic_DNA"/>
</dbReference>
<dbReference type="Proteomes" id="UP001064879">
    <property type="component" value="Plasmid unnamed"/>
</dbReference>
<dbReference type="RefSeq" id="WP_265420505.1">
    <property type="nucleotide sequence ID" value="NZ_CP093444.1"/>
</dbReference>
<evidence type="ECO:0000313" key="2">
    <source>
        <dbReference type="Proteomes" id="UP001064879"/>
    </source>
</evidence>
<evidence type="ECO:0000313" key="1">
    <source>
        <dbReference type="EMBL" id="UVI38022.1"/>
    </source>
</evidence>
<geneLocation type="plasmid" evidence="1 2">
    <name>unnamed</name>
</geneLocation>
<keyword evidence="1" id="KW-0614">Plasmid</keyword>
<sequence>MTSNPFIPQPAEAPPQEVDVADDLFGDRITMSGPETPEAINATAPATEPWTRQEVTDWAPVVVMGLHGGAGTSTVASFFGDQATDVGLGWPIAGGWTRPRPELNVVAVCRNHRAGIEAGMEFAKQWASGSLQDSRLLGIVIVDDGPKLLEAQKKATKRLGQMTPHGWHVPWIEEWRISPPDTQRLPRRIKQTMKKILSLTETKEKK</sequence>
<dbReference type="Pfam" id="PF20373">
    <property type="entry name" value="DUF6668"/>
    <property type="match status" value="1"/>
</dbReference>
<keyword evidence="2" id="KW-1185">Reference proteome</keyword>
<protein>
    <submittedName>
        <fullName evidence="1">Uncharacterized protein</fullName>
    </submittedName>
</protein>